<evidence type="ECO:0000259" key="1">
    <source>
        <dbReference type="Pfam" id="PF05225"/>
    </source>
</evidence>
<feature type="domain" description="HTH psq-type" evidence="1">
    <location>
        <begin position="16"/>
        <end position="51"/>
    </location>
</feature>
<dbReference type="Proteomes" id="UP000663829">
    <property type="component" value="Unassembled WGS sequence"/>
</dbReference>
<comment type="caution">
    <text evidence="2">The sequence shown here is derived from an EMBL/GenBank/DDBJ whole genome shotgun (WGS) entry which is preliminary data.</text>
</comment>
<dbReference type="OrthoDB" id="4327074at2759"/>
<dbReference type="InterPro" id="IPR007889">
    <property type="entry name" value="HTH_Psq"/>
</dbReference>
<evidence type="ECO:0000313" key="2">
    <source>
        <dbReference type="EMBL" id="CAF1338070.1"/>
    </source>
</evidence>
<dbReference type="SUPFAM" id="SSF46689">
    <property type="entry name" value="Homeodomain-like"/>
    <property type="match status" value="1"/>
</dbReference>
<dbReference type="Pfam" id="PF05225">
    <property type="entry name" value="HTH_psq"/>
    <property type="match status" value="1"/>
</dbReference>
<dbReference type="Gene3D" id="1.10.10.60">
    <property type="entry name" value="Homeodomain-like"/>
    <property type="match status" value="1"/>
</dbReference>
<name>A0A815GG30_9BILA</name>
<evidence type="ECO:0000313" key="3">
    <source>
        <dbReference type="EMBL" id="CAF4196881.1"/>
    </source>
</evidence>
<dbReference type="EMBL" id="CAJNOQ010014257">
    <property type="protein sequence ID" value="CAF1338070.1"/>
    <property type="molecule type" value="Genomic_DNA"/>
</dbReference>
<dbReference type="GO" id="GO:0003677">
    <property type="term" value="F:DNA binding"/>
    <property type="evidence" value="ECO:0007669"/>
    <property type="project" value="InterPro"/>
</dbReference>
<protein>
    <recommendedName>
        <fullName evidence="1">HTH psq-type domain-containing protein</fullName>
    </recommendedName>
</protein>
<dbReference type="EMBL" id="CAJOBC010057113">
    <property type="protein sequence ID" value="CAF4196881.1"/>
    <property type="molecule type" value="Genomic_DNA"/>
</dbReference>
<sequence length="82" mass="9328">MARTYVKKGQGSRYSNEDFQNALVEISKRNNIRAAARKYNIPYATLQIHYSSQADHRGAGRPTHFTDLEEKFLVGAVTVLQE</sequence>
<dbReference type="AlphaFoldDB" id="A0A815GG30"/>
<keyword evidence="4" id="KW-1185">Reference proteome</keyword>
<organism evidence="2 4">
    <name type="scientific">Didymodactylos carnosus</name>
    <dbReference type="NCBI Taxonomy" id="1234261"/>
    <lineage>
        <taxon>Eukaryota</taxon>
        <taxon>Metazoa</taxon>
        <taxon>Spiralia</taxon>
        <taxon>Gnathifera</taxon>
        <taxon>Rotifera</taxon>
        <taxon>Eurotatoria</taxon>
        <taxon>Bdelloidea</taxon>
        <taxon>Philodinida</taxon>
        <taxon>Philodinidae</taxon>
        <taxon>Didymodactylos</taxon>
    </lineage>
</organism>
<reference evidence="2" key="1">
    <citation type="submission" date="2021-02" db="EMBL/GenBank/DDBJ databases">
        <authorList>
            <person name="Nowell W R."/>
        </authorList>
    </citation>
    <scope>NUCLEOTIDE SEQUENCE</scope>
</reference>
<dbReference type="Proteomes" id="UP000681722">
    <property type="component" value="Unassembled WGS sequence"/>
</dbReference>
<evidence type="ECO:0000313" key="4">
    <source>
        <dbReference type="Proteomes" id="UP000663829"/>
    </source>
</evidence>
<dbReference type="InterPro" id="IPR009057">
    <property type="entry name" value="Homeodomain-like_sf"/>
</dbReference>
<accession>A0A815GG30</accession>
<proteinExistence type="predicted"/>
<gene>
    <name evidence="2" type="ORF">GPM918_LOCUS30291</name>
    <name evidence="3" type="ORF">SRO942_LOCUS30902</name>
</gene>